<proteinExistence type="predicted"/>
<evidence type="ECO:0000313" key="2">
    <source>
        <dbReference type="EMBL" id="KAK4130739.1"/>
    </source>
</evidence>
<feature type="region of interest" description="Disordered" evidence="1">
    <location>
        <begin position="147"/>
        <end position="180"/>
    </location>
</feature>
<keyword evidence="3" id="KW-1185">Reference proteome</keyword>
<dbReference type="EMBL" id="MU853432">
    <property type="protein sequence ID" value="KAK4130739.1"/>
    <property type="molecule type" value="Genomic_DNA"/>
</dbReference>
<accession>A0AAN6UDL4</accession>
<organism evidence="2 3">
    <name type="scientific">Trichocladium antarcticum</name>
    <dbReference type="NCBI Taxonomy" id="1450529"/>
    <lineage>
        <taxon>Eukaryota</taxon>
        <taxon>Fungi</taxon>
        <taxon>Dikarya</taxon>
        <taxon>Ascomycota</taxon>
        <taxon>Pezizomycotina</taxon>
        <taxon>Sordariomycetes</taxon>
        <taxon>Sordariomycetidae</taxon>
        <taxon>Sordariales</taxon>
        <taxon>Chaetomiaceae</taxon>
        <taxon>Trichocladium</taxon>
    </lineage>
</organism>
<reference evidence="2" key="1">
    <citation type="journal article" date="2023" name="Mol. Phylogenet. Evol.">
        <title>Genome-scale phylogeny and comparative genomics of the fungal order Sordariales.</title>
        <authorList>
            <person name="Hensen N."/>
            <person name="Bonometti L."/>
            <person name="Westerberg I."/>
            <person name="Brannstrom I.O."/>
            <person name="Guillou S."/>
            <person name="Cros-Aarteil S."/>
            <person name="Calhoun S."/>
            <person name="Haridas S."/>
            <person name="Kuo A."/>
            <person name="Mondo S."/>
            <person name="Pangilinan J."/>
            <person name="Riley R."/>
            <person name="LaButti K."/>
            <person name="Andreopoulos B."/>
            <person name="Lipzen A."/>
            <person name="Chen C."/>
            <person name="Yan M."/>
            <person name="Daum C."/>
            <person name="Ng V."/>
            <person name="Clum A."/>
            <person name="Steindorff A."/>
            <person name="Ohm R.A."/>
            <person name="Martin F."/>
            <person name="Silar P."/>
            <person name="Natvig D.O."/>
            <person name="Lalanne C."/>
            <person name="Gautier V."/>
            <person name="Ament-Velasquez S.L."/>
            <person name="Kruys A."/>
            <person name="Hutchinson M.I."/>
            <person name="Powell A.J."/>
            <person name="Barry K."/>
            <person name="Miller A.N."/>
            <person name="Grigoriev I.V."/>
            <person name="Debuchy R."/>
            <person name="Gladieux P."/>
            <person name="Hiltunen Thoren M."/>
            <person name="Johannesson H."/>
        </authorList>
    </citation>
    <scope>NUCLEOTIDE SEQUENCE</scope>
    <source>
        <strain evidence="2">CBS 123565</strain>
    </source>
</reference>
<dbReference type="AlphaFoldDB" id="A0AAN6UDL4"/>
<sequence length="244" mass="26908">MEHGPSSPSAHCESRTSASPLWDTLRRTAAVVTGTGAGPNPRSRRSHPGFRLPQLRAVRSLAPHRPTLPPLHWTRVRLRNTPSPRQASRQARPLLPRAPCRRAHKQRAAPEIAQTQEEERGTGNGERDKKQRLTEVLAASLFACRRPNLEARTAQGRSPHRPIPDLPTPPLPDLPTYPPSSPPVAPCSTIFFLFSHPTPVTHTTSTRMWPCLASEQAAARRHRPHAPLRPPGLPGSQALLHTSE</sequence>
<feature type="region of interest" description="Disordered" evidence="1">
    <location>
        <begin position="75"/>
        <end position="130"/>
    </location>
</feature>
<feature type="compositionally biased region" description="Low complexity" evidence="1">
    <location>
        <begin position="89"/>
        <end position="98"/>
    </location>
</feature>
<evidence type="ECO:0000256" key="1">
    <source>
        <dbReference type="SAM" id="MobiDB-lite"/>
    </source>
</evidence>
<feature type="region of interest" description="Disordered" evidence="1">
    <location>
        <begin position="1"/>
        <end position="51"/>
    </location>
</feature>
<protein>
    <submittedName>
        <fullName evidence="2">Uncharacterized protein</fullName>
    </submittedName>
</protein>
<feature type="compositionally biased region" description="Pro residues" evidence="1">
    <location>
        <begin position="164"/>
        <end position="180"/>
    </location>
</feature>
<gene>
    <name evidence="2" type="ORF">BT67DRAFT_208988</name>
</gene>
<reference evidence="2" key="2">
    <citation type="submission" date="2023-05" db="EMBL/GenBank/DDBJ databases">
        <authorList>
            <consortium name="Lawrence Berkeley National Laboratory"/>
            <person name="Steindorff A."/>
            <person name="Hensen N."/>
            <person name="Bonometti L."/>
            <person name="Westerberg I."/>
            <person name="Brannstrom I.O."/>
            <person name="Guillou S."/>
            <person name="Cros-Aarteil S."/>
            <person name="Calhoun S."/>
            <person name="Haridas S."/>
            <person name="Kuo A."/>
            <person name="Mondo S."/>
            <person name="Pangilinan J."/>
            <person name="Riley R."/>
            <person name="Labutti K."/>
            <person name="Andreopoulos B."/>
            <person name="Lipzen A."/>
            <person name="Chen C."/>
            <person name="Yanf M."/>
            <person name="Daum C."/>
            <person name="Ng V."/>
            <person name="Clum A."/>
            <person name="Ohm R."/>
            <person name="Martin F."/>
            <person name="Silar P."/>
            <person name="Natvig D."/>
            <person name="Lalanne C."/>
            <person name="Gautier V."/>
            <person name="Ament-Velasquez S.L."/>
            <person name="Kruys A."/>
            <person name="Hutchinson M.I."/>
            <person name="Powell A.J."/>
            <person name="Barry K."/>
            <person name="Miller A.N."/>
            <person name="Grigoriev I.V."/>
            <person name="Debuchy R."/>
            <person name="Gladieux P."/>
            <person name="Thoren M.H."/>
            <person name="Johannesson H."/>
        </authorList>
    </citation>
    <scope>NUCLEOTIDE SEQUENCE</scope>
    <source>
        <strain evidence="2">CBS 123565</strain>
    </source>
</reference>
<evidence type="ECO:0000313" key="3">
    <source>
        <dbReference type="Proteomes" id="UP001304895"/>
    </source>
</evidence>
<name>A0AAN6UDL4_9PEZI</name>
<comment type="caution">
    <text evidence="2">The sequence shown here is derived from an EMBL/GenBank/DDBJ whole genome shotgun (WGS) entry which is preliminary data.</text>
</comment>
<dbReference type="Proteomes" id="UP001304895">
    <property type="component" value="Unassembled WGS sequence"/>
</dbReference>
<feature type="region of interest" description="Disordered" evidence="1">
    <location>
        <begin position="216"/>
        <end position="244"/>
    </location>
</feature>
<feature type="compositionally biased region" description="Basic and acidic residues" evidence="1">
    <location>
        <begin position="117"/>
        <end position="130"/>
    </location>
</feature>